<reference evidence="1 2" key="1">
    <citation type="submission" date="2015-12" db="EMBL/GenBank/DDBJ databases">
        <title>Diversity of Burkholderia near neighbor genomes.</title>
        <authorList>
            <person name="Sahl J."/>
            <person name="Wagner D."/>
            <person name="Keim P."/>
        </authorList>
    </citation>
    <scope>NUCLEOTIDE SEQUENCE [LARGE SCALE GENOMIC DNA]</scope>
    <source>
        <strain evidence="1 2">BDU6</strain>
    </source>
</reference>
<organism evidence="1 2">
    <name type="scientific">Burkholderia mayonis</name>
    <dbReference type="NCBI Taxonomy" id="1385591"/>
    <lineage>
        <taxon>Bacteria</taxon>
        <taxon>Pseudomonadati</taxon>
        <taxon>Pseudomonadota</taxon>
        <taxon>Betaproteobacteria</taxon>
        <taxon>Burkholderiales</taxon>
        <taxon>Burkholderiaceae</taxon>
        <taxon>Burkholderia</taxon>
        <taxon>pseudomallei group</taxon>
    </lineage>
</organism>
<sequence>MPDAVAFAPIAIAVEPDAVVVLPAPPPIAIDWVPVAQTAPVQLNVDDPPTAYCACATSMLPPVSSAAATTAFATADLFGLPRADEISEAATHAPRASFQIERYERFIRKRPPGTGATRQSYLSDQGVRARAFKFGVRSLFD</sequence>
<dbReference type="Proteomes" id="UP000062519">
    <property type="component" value="Chromosome 2"/>
</dbReference>
<dbReference type="KEGG" id="buu:WS70_24790"/>
<gene>
    <name evidence="1" type="ORF">WS70_24790</name>
</gene>
<proteinExistence type="predicted"/>
<dbReference type="EMBL" id="CP013387">
    <property type="protein sequence ID" value="AOJ04963.1"/>
    <property type="molecule type" value="Genomic_DNA"/>
</dbReference>
<evidence type="ECO:0000313" key="1">
    <source>
        <dbReference type="EMBL" id="AOJ04963.1"/>
    </source>
</evidence>
<evidence type="ECO:0000313" key="2">
    <source>
        <dbReference type="Proteomes" id="UP000062519"/>
    </source>
</evidence>
<name>A0A1B4FMT4_9BURK</name>
<dbReference type="AlphaFoldDB" id="A0A1B4FMT4"/>
<accession>A0A1B4FMT4</accession>
<protein>
    <submittedName>
        <fullName evidence="1">Uncharacterized protein</fullName>
    </submittedName>
</protein>
<keyword evidence="2" id="KW-1185">Reference proteome</keyword>